<evidence type="ECO:0000256" key="9">
    <source>
        <dbReference type="ARBA" id="ARBA00023136"/>
    </source>
</evidence>
<evidence type="ECO:0000256" key="10">
    <source>
        <dbReference type="ARBA" id="ARBA00023170"/>
    </source>
</evidence>
<dbReference type="InterPro" id="IPR003591">
    <property type="entry name" value="Leu-rich_rpt_typical-subtyp"/>
</dbReference>
<comment type="caution">
    <text evidence="12">The sequence shown here is derived from an EMBL/GenBank/DDBJ whole genome shotgun (WGS) entry which is preliminary data.</text>
</comment>
<keyword evidence="6" id="KW-0732">Signal</keyword>
<dbReference type="EMBL" id="JXTB01000844">
    <property type="protein sequence ID" value="PON32246.1"/>
    <property type="molecule type" value="Genomic_DNA"/>
</dbReference>
<dbReference type="InterPro" id="IPR046956">
    <property type="entry name" value="RLP23-like"/>
</dbReference>
<dbReference type="PRINTS" id="PR00019">
    <property type="entry name" value="LEURICHRPT"/>
</dbReference>
<dbReference type="PANTHER" id="PTHR48061">
    <property type="entry name" value="LEUCINE-RICH REPEAT RECEPTOR PROTEIN KINASE EMS1-LIKE-RELATED"/>
    <property type="match status" value="1"/>
</dbReference>
<protein>
    <submittedName>
        <fullName evidence="12">LRR domain containing protein</fullName>
    </submittedName>
</protein>
<name>A0A2P5A6T4_PARAD</name>
<dbReference type="Pfam" id="PF13855">
    <property type="entry name" value="LRR_8"/>
    <property type="match status" value="3"/>
</dbReference>
<keyword evidence="7" id="KW-0677">Repeat</keyword>
<dbReference type="AlphaFoldDB" id="A0A2P5A6T4"/>
<dbReference type="InterPro" id="IPR032675">
    <property type="entry name" value="LRR_dom_sf"/>
</dbReference>
<evidence type="ECO:0000256" key="6">
    <source>
        <dbReference type="ARBA" id="ARBA00022729"/>
    </source>
</evidence>
<dbReference type="Gene3D" id="3.80.10.10">
    <property type="entry name" value="Ribonuclease Inhibitor"/>
    <property type="match status" value="3"/>
</dbReference>
<comment type="similarity">
    <text evidence="2">Belongs to the RLP family.</text>
</comment>
<gene>
    <name evidence="12" type="ORF">PanWU01x14_362990</name>
</gene>
<keyword evidence="11" id="KW-0325">Glycoprotein</keyword>
<dbReference type="SUPFAM" id="SSF52047">
    <property type="entry name" value="RNI-like"/>
    <property type="match status" value="1"/>
</dbReference>
<evidence type="ECO:0000256" key="8">
    <source>
        <dbReference type="ARBA" id="ARBA00022989"/>
    </source>
</evidence>
<organism evidence="12 13">
    <name type="scientific">Parasponia andersonii</name>
    <name type="common">Sponia andersonii</name>
    <dbReference type="NCBI Taxonomy" id="3476"/>
    <lineage>
        <taxon>Eukaryota</taxon>
        <taxon>Viridiplantae</taxon>
        <taxon>Streptophyta</taxon>
        <taxon>Embryophyta</taxon>
        <taxon>Tracheophyta</taxon>
        <taxon>Spermatophyta</taxon>
        <taxon>Magnoliopsida</taxon>
        <taxon>eudicotyledons</taxon>
        <taxon>Gunneridae</taxon>
        <taxon>Pentapetalae</taxon>
        <taxon>rosids</taxon>
        <taxon>fabids</taxon>
        <taxon>Rosales</taxon>
        <taxon>Cannabaceae</taxon>
        <taxon>Parasponia</taxon>
    </lineage>
</organism>
<keyword evidence="4" id="KW-0433">Leucine-rich repeat</keyword>
<evidence type="ECO:0000313" key="12">
    <source>
        <dbReference type="EMBL" id="PON32246.1"/>
    </source>
</evidence>
<sequence>MIVHSFSVLEELHLDGLPVYVSDWCKALSSSLPNLRVMSLSRCFLSGPIDQSLEKLRSLSVIHLDGNNFSSLFPGFVANFLNLTSLQLSSSGLQGTFPRGIFQLPTLQTIDISKNELLQGSFPKFPKDSAIQSLDVSFTSFSGRLSTSIGNLRNLSRLVLCHCNFTGALPDSLAKLTRVVYLDLSSNQFIGPIPSFHMSTKKLNWIDLSHNGLTGEIPTAHWEGLTNLFLINLNSNFLNGSIPLSLFELPSLRTLFLSDNQFSGSILEFQTASPSMLNILDLSSNNLQGPFPSSILKLKNLIFLHLSHNKFNGSIKLESILEGVGGLDLLDLSYNNWLVDSSSKNYTLISSIPLIQQLYIASCNLTTIPFYLRNLSNLWTLDLSHNQIHGEIPSWIWEVGDGNLGFLDLSHNYLVGVQEPYSLPDSIDFLDLHNNQLQGKIPVLPPTTQYVDLSSNDFDSSIPVDFISNYSTSRLGFFSLANNSLTGVIPESVCFARTLLVLDLSGNNFSGEIPTCVTQLISETLVILNLRKNNFRGSIQQYVFPANCSLKTLDLSGNGIQGEVPKSLANCAALELLDLGHNEMVDKFPCFLKNISTLRVLVLCSNKFHGRIECPRTNETWTMLQIFNLAHNNFNGKLPGELLKEWKAMMADQHNSQPTTEVLGFTRRSYGPDVVPSNGPDSHINYWDPMTVTSKGLEMELSKVLTIFTYVDLSCNNFHGAIPEEVGLLKALHILNLSNNAFTNEIPSSIGNLLLLESLDLSGNNLSGLIPPSLASLSFLSFLNLSFNHLFGIIPKGNQIQTFSANSFIGNEGLCGLPLRDCSPESPLPNAANDSESDSERKIDWNLLCPEIGFVVGFGSIVGPLMFCKRWRKWHYERVDDIIFRIFPSAVSRKWVLWTTSC</sequence>
<keyword evidence="10" id="KW-0675">Receptor</keyword>
<dbReference type="Pfam" id="PF00560">
    <property type="entry name" value="LRR_1"/>
    <property type="match status" value="6"/>
</dbReference>
<evidence type="ECO:0000256" key="4">
    <source>
        <dbReference type="ARBA" id="ARBA00022614"/>
    </source>
</evidence>
<evidence type="ECO:0000313" key="13">
    <source>
        <dbReference type="Proteomes" id="UP000237105"/>
    </source>
</evidence>
<dbReference type="InterPro" id="IPR001611">
    <property type="entry name" value="Leu-rich_rpt"/>
</dbReference>
<dbReference type="SMART" id="SM00369">
    <property type="entry name" value="LRR_TYP"/>
    <property type="match status" value="8"/>
</dbReference>
<dbReference type="SUPFAM" id="SSF52058">
    <property type="entry name" value="L domain-like"/>
    <property type="match status" value="3"/>
</dbReference>
<keyword evidence="9" id="KW-0472">Membrane</keyword>
<dbReference type="Proteomes" id="UP000237105">
    <property type="component" value="Unassembled WGS sequence"/>
</dbReference>
<dbReference type="GO" id="GO:0005886">
    <property type="term" value="C:plasma membrane"/>
    <property type="evidence" value="ECO:0007669"/>
    <property type="project" value="UniProtKB-SubCell"/>
</dbReference>
<comment type="subcellular location">
    <subcellularLocation>
        <location evidence="1">Cell membrane</location>
        <topology evidence="1">Single-pass type I membrane protein</topology>
    </subcellularLocation>
</comment>
<evidence type="ECO:0000256" key="11">
    <source>
        <dbReference type="ARBA" id="ARBA00023180"/>
    </source>
</evidence>
<evidence type="ECO:0000256" key="2">
    <source>
        <dbReference type="ARBA" id="ARBA00009592"/>
    </source>
</evidence>
<keyword evidence="3" id="KW-1003">Cell membrane</keyword>
<accession>A0A2P5A6T4</accession>
<evidence type="ECO:0000256" key="5">
    <source>
        <dbReference type="ARBA" id="ARBA00022692"/>
    </source>
</evidence>
<keyword evidence="13" id="KW-1185">Reference proteome</keyword>
<keyword evidence="5" id="KW-0812">Transmembrane</keyword>
<evidence type="ECO:0000256" key="3">
    <source>
        <dbReference type="ARBA" id="ARBA00022475"/>
    </source>
</evidence>
<keyword evidence="8" id="KW-1133">Transmembrane helix</keyword>
<dbReference type="PANTHER" id="PTHR48061:SF2">
    <property type="entry name" value="RECEPTOR LIKE PROTEIN 30-LIKE"/>
    <property type="match status" value="1"/>
</dbReference>
<evidence type="ECO:0000256" key="1">
    <source>
        <dbReference type="ARBA" id="ARBA00004251"/>
    </source>
</evidence>
<proteinExistence type="inferred from homology"/>
<dbReference type="FunFam" id="3.80.10.10:FF:000095">
    <property type="entry name" value="LRR receptor-like serine/threonine-protein kinase GSO1"/>
    <property type="match status" value="2"/>
</dbReference>
<evidence type="ECO:0000256" key="7">
    <source>
        <dbReference type="ARBA" id="ARBA00022737"/>
    </source>
</evidence>
<dbReference type="FunFam" id="3.80.10.10:FF:000111">
    <property type="entry name" value="LRR receptor-like serine/threonine-protein kinase ERECTA"/>
    <property type="match status" value="1"/>
</dbReference>
<dbReference type="OrthoDB" id="1394818at2759"/>
<reference evidence="13" key="1">
    <citation type="submission" date="2016-06" db="EMBL/GenBank/DDBJ databases">
        <title>Parallel loss of symbiosis genes in relatives of nitrogen-fixing non-legume Parasponia.</title>
        <authorList>
            <person name="Van Velzen R."/>
            <person name="Holmer R."/>
            <person name="Bu F."/>
            <person name="Rutten L."/>
            <person name="Van Zeijl A."/>
            <person name="Liu W."/>
            <person name="Santuari L."/>
            <person name="Cao Q."/>
            <person name="Sharma T."/>
            <person name="Shen D."/>
            <person name="Roswanjaya Y."/>
            <person name="Wardhani T."/>
            <person name="Kalhor M.S."/>
            <person name="Jansen J."/>
            <person name="Van den Hoogen J."/>
            <person name="Gungor B."/>
            <person name="Hartog M."/>
            <person name="Hontelez J."/>
            <person name="Verver J."/>
            <person name="Yang W.-C."/>
            <person name="Schijlen E."/>
            <person name="Repin R."/>
            <person name="Schilthuizen M."/>
            <person name="Schranz E."/>
            <person name="Heidstra R."/>
            <person name="Miyata K."/>
            <person name="Fedorova E."/>
            <person name="Kohlen W."/>
            <person name="Bisseling T."/>
            <person name="Smit S."/>
            <person name="Geurts R."/>
        </authorList>
    </citation>
    <scope>NUCLEOTIDE SEQUENCE [LARGE SCALE GENOMIC DNA]</scope>
    <source>
        <strain evidence="13">cv. WU1-14</strain>
    </source>
</reference>